<dbReference type="InterPro" id="IPR008972">
    <property type="entry name" value="Cupredoxin"/>
</dbReference>
<evidence type="ECO:0000259" key="7">
    <source>
        <dbReference type="Pfam" id="PF07732"/>
    </source>
</evidence>
<dbReference type="GO" id="GO:0005507">
    <property type="term" value="F:copper ion binding"/>
    <property type="evidence" value="ECO:0007669"/>
    <property type="project" value="InterPro"/>
</dbReference>
<dbReference type="EMBL" id="MU839001">
    <property type="protein sequence ID" value="KAK1770216.1"/>
    <property type="molecule type" value="Genomic_DNA"/>
</dbReference>
<evidence type="ECO:0000256" key="1">
    <source>
        <dbReference type="ARBA" id="ARBA00010609"/>
    </source>
</evidence>
<gene>
    <name evidence="8" type="ORF">QBC33DRAFT_446327</name>
</gene>
<dbReference type="RefSeq" id="XP_060286429.1">
    <property type="nucleotide sequence ID" value="XM_060424366.1"/>
</dbReference>
<dbReference type="InterPro" id="IPR001117">
    <property type="entry name" value="Cu-oxidase_2nd"/>
</dbReference>
<name>A0AAJ0FJ33_9PEZI</name>
<dbReference type="Gene3D" id="2.60.40.420">
    <property type="entry name" value="Cupredoxins - blue copper proteins"/>
    <property type="match status" value="3"/>
</dbReference>
<feature type="compositionally biased region" description="Pro residues" evidence="3">
    <location>
        <begin position="622"/>
        <end position="635"/>
    </location>
</feature>
<keyword evidence="2" id="KW-0186">Copper</keyword>
<feature type="domain" description="Plastocyanin-like" evidence="6">
    <location>
        <begin position="393"/>
        <end position="504"/>
    </location>
</feature>
<protein>
    <submittedName>
        <fullName evidence="8">Bilirubin oxidase</fullName>
    </submittedName>
</protein>
<dbReference type="CDD" id="cd13889">
    <property type="entry name" value="CuRO_3_BOD"/>
    <property type="match status" value="1"/>
</dbReference>
<dbReference type="Pfam" id="PF00394">
    <property type="entry name" value="Cu-oxidase"/>
    <property type="match status" value="1"/>
</dbReference>
<dbReference type="SUPFAM" id="SSF49503">
    <property type="entry name" value="Cupredoxins"/>
    <property type="match status" value="2"/>
</dbReference>
<dbReference type="Pfam" id="PF07732">
    <property type="entry name" value="Cu-oxidase_3"/>
    <property type="match status" value="1"/>
</dbReference>
<evidence type="ECO:0000313" key="8">
    <source>
        <dbReference type="EMBL" id="KAK1770216.1"/>
    </source>
</evidence>
<evidence type="ECO:0000256" key="4">
    <source>
        <dbReference type="SAM" id="SignalP"/>
    </source>
</evidence>
<comment type="similarity">
    <text evidence="1">Belongs to the multicopper oxidase family.</text>
</comment>
<evidence type="ECO:0000259" key="5">
    <source>
        <dbReference type="Pfam" id="PF00394"/>
    </source>
</evidence>
<dbReference type="InterPro" id="IPR011707">
    <property type="entry name" value="Cu-oxidase-like_N"/>
</dbReference>
<dbReference type="AlphaFoldDB" id="A0AAJ0FJ33"/>
<dbReference type="PANTHER" id="PTHR48267">
    <property type="entry name" value="CUPREDOXIN SUPERFAMILY PROTEIN"/>
    <property type="match status" value="1"/>
</dbReference>
<reference evidence="8" key="1">
    <citation type="submission" date="2023-06" db="EMBL/GenBank/DDBJ databases">
        <title>Genome-scale phylogeny and comparative genomics of the fungal order Sordariales.</title>
        <authorList>
            <consortium name="Lawrence Berkeley National Laboratory"/>
            <person name="Hensen N."/>
            <person name="Bonometti L."/>
            <person name="Westerberg I."/>
            <person name="Brannstrom I.O."/>
            <person name="Guillou S."/>
            <person name="Cros-Aarteil S."/>
            <person name="Calhoun S."/>
            <person name="Haridas S."/>
            <person name="Kuo A."/>
            <person name="Mondo S."/>
            <person name="Pangilinan J."/>
            <person name="Riley R."/>
            <person name="Labutti K."/>
            <person name="Andreopoulos B."/>
            <person name="Lipzen A."/>
            <person name="Chen C."/>
            <person name="Yanf M."/>
            <person name="Daum C."/>
            <person name="Ng V."/>
            <person name="Clum A."/>
            <person name="Steindorff A."/>
            <person name="Ohm R."/>
            <person name="Martin F."/>
            <person name="Silar P."/>
            <person name="Natvig D."/>
            <person name="Lalanne C."/>
            <person name="Gautier V."/>
            <person name="Ament-Velasquez S.L."/>
            <person name="Kruys A."/>
            <person name="Hutchinson M.I."/>
            <person name="Powell A.J."/>
            <person name="Barry K."/>
            <person name="Miller A.N."/>
            <person name="Grigoriev I.V."/>
            <person name="Debuchy R."/>
            <person name="Gladieux P."/>
            <person name="Thoren M.H."/>
            <person name="Johannesson H."/>
        </authorList>
    </citation>
    <scope>NUCLEOTIDE SEQUENCE</scope>
    <source>
        <strain evidence="8">8032-3</strain>
    </source>
</reference>
<organism evidence="8 9">
    <name type="scientific">Phialemonium atrogriseum</name>
    <dbReference type="NCBI Taxonomy" id="1093897"/>
    <lineage>
        <taxon>Eukaryota</taxon>
        <taxon>Fungi</taxon>
        <taxon>Dikarya</taxon>
        <taxon>Ascomycota</taxon>
        <taxon>Pezizomycotina</taxon>
        <taxon>Sordariomycetes</taxon>
        <taxon>Sordariomycetidae</taxon>
        <taxon>Cephalothecales</taxon>
        <taxon>Cephalothecaceae</taxon>
        <taxon>Phialemonium</taxon>
    </lineage>
</organism>
<feature type="domain" description="Plastocyanin-like" evidence="5">
    <location>
        <begin position="245"/>
        <end position="326"/>
    </location>
</feature>
<keyword evidence="9" id="KW-1185">Reference proteome</keyword>
<evidence type="ECO:0000256" key="2">
    <source>
        <dbReference type="ARBA" id="ARBA00023008"/>
    </source>
</evidence>
<evidence type="ECO:0000259" key="6">
    <source>
        <dbReference type="Pfam" id="PF07731"/>
    </source>
</evidence>
<feature type="compositionally biased region" description="Pro residues" evidence="3">
    <location>
        <begin position="590"/>
        <end position="612"/>
    </location>
</feature>
<comment type="caution">
    <text evidence="8">The sequence shown here is derived from an EMBL/GenBank/DDBJ whole genome shotgun (WGS) entry which is preliminary data.</text>
</comment>
<evidence type="ECO:0000313" key="9">
    <source>
        <dbReference type="Proteomes" id="UP001244011"/>
    </source>
</evidence>
<accession>A0AAJ0FJ33</accession>
<dbReference type="GO" id="GO:0016491">
    <property type="term" value="F:oxidoreductase activity"/>
    <property type="evidence" value="ECO:0007669"/>
    <property type="project" value="InterPro"/>
</dbReference>
<dbReference type="PANTHER" id="PTHR48267:SF1">
    <property type="entry name" value="BILIRUBIN OXIDASE"/>
    <property type="match status" value="1"/>
</dbReference>
<dbReference type="GeneID" id="85307553"/>
<feature type="domain" description="Plastocyanin-like" evidence="7">
    <location>
        <begin position="83"/>
        <end position="191"/>
    </location>
</feature>
<dbReference type="InterPro" id="IPR045087">
    <property type="entry name" value="Cu-oxidase_fam"/>
</dbReference>
<feature type="region of interest" description="Disordered" evidence="3">
    <location>
        <begin position="572"/>
        <end position="671"/>
    </location>
</feature>
<sequence length="671" mass="75145">MGPLSLLQALAVLLCLVPADLAFRGPNPYHTWLSPEYHWLYEFPLPIPPIKEEKWPSRPINNPITGKKVKYYEVEIKQFTQQIYPNLEPTTLIGYDGMSPGPMFYEEKGMECVVRFTNHARLASSAHLHGSYSRSPFDGWAEDLTQPGQYKDYFYPNLQSARMIWYHDHAIGHTAENAYFGQAGAYIIHDADEDALGLPSGYGKYDIPLILASKQYNSDGSLFSPANEDDSLYGDIFDVNGQPWPYFKVEPRRYRLRFLNQAISRSFLLYFEIDSGDKTGQELDFDVIASDSGLLTQPVQANELFIAMGERYEVVMDFSQWRGQNITLRNALDFAPQREYSHTDEVMRFVVGSGPTDDSSKVPSKLRDLQWPTAKGGGKGRNFVFEHIDGQWRINGINFMDVQNRVLARPDRGLVETWQLENRAGGSSHPVHLHLVDFRVLDRTGGPWGVHPYESAGLKDVVWLGPGEKVTLEAHYSPWPGVYMFHCHNLIHEDHMMMAAFNVSTIADLGYNETNYVDPMEEAYRPRKAEADEYAYDAVRDRMEVMCGYQPYDDAYKVDGWLSSYWATKTANAGGADSSAEPGPGHTGPPQGPPQQGPPQQGPPQQGPPQVGPPQHQITSAPAPPPPPQPAPEPPRWSVAPEGFRTSKRAPGQRPRFAGNLTGNPTGVGGV</sequence>
<dbReference type="InterPro" id="IPR011706">
    <property type="entry name" value="Cu-oxidase_C"/>
</dbReference>
<proteinExistence type="inferred from homology"/>
<dbReference type="Proteomes" id="UP001244011">
    <property type="component" value="Unassembled WGS sequence"/>
</dbReference>
<evidence type="ECO:0000256" key="3">
    <source>
        <dbReference type="SAM" id="MobiDB-lite"/>
    </source>
</evidence>
<keyword evidence="4" id="KW-0732">Signal</keyword>
<feature type="chain" id="PRO_5042589128" evidence="4">
    <location>
        <begin position="23"/>
        <end position="671"/>
    </location>
</feature>
<feature type="signal peptide" evidence="4">
    <location>
        <begin position="1"/>
        <end position="22"/>
    </location>
</feature>
<dbReference type="Pfam" id="PF07731">
    <property type="entry name" value="Cu-oxidase_2"/>
    <property type="match status" value="1"/>
</dbReference>